<reference evidence="2" key="2">
    <citation type="journal article" date="2010" name="Appl. Environ. Microbiol.">
        <title>Diversity of glycosyl hydrolases from cellulose-depleting communities enriched from casts of two earthworm species.</title>
        <authorList>
            <person name="Beloqui A."/>
            <person name="Nechitaylo T.Y."/>
            <person name="Lopez-Cortes N."/>
            <person name="Ghazi A."/>
            <person name="Guazzaroni M.E."/>
            <person name="Polaina J."/>
            <person name="Strittmatter A.W."/>
            <person name="Reva O."/>
            <person name="Waliczek A."/>
            <person name="Yakimov M.M."/>
            <person name="Golyshina O.V."/>
            <person name="Ferrer M."/>
            <person name="Golyshin P.N."/>
        </authorList>
    </citation>
    <scope>NUCLEOTIDE SEQUENCE</scope>
</reference>
<proteinExistence type="predicted"/>
<name>D8VN34_9ZZZZ</name>
<feature type="region of interest" description="Disordered" evidence="1">
    <location>
        <begin position="53"/>
        <end position="90"/>
    </location>
</feature>
<dbReference type="EMBL" id="GQ996413">
    <property type="protein sequence ID" value="ACY24819.1"/>
    <property type="molecule type" value="Genomic_DNA"/>
</dbReference>
<protein>
    <submittedName>
        <fullName evidence="2">Uncharacterized protein</fullName>
    </submittedName>
</protein>
<evidence type="ECO:0000256" key="1">
    <source>
        <dbReference type="SAM" id="MobiDB-lite"/>
    </source>
</evidence>
<dbReference type="AlphaFoldDB" id="D8VN34"/>
<sequence length="90" mass="10131">MQVHGAAIVLREKQLVGHAHLYLYIVDMHSVYTDMHSWQVGMGIIFVRLKRNPLPASPSTKGRSRSELRFRNGRAFSPSPLFKGEAGRGL</sequence>
<organism evidence="2">
    <name type="scientific">uncultured organism</name>
    <dbReference type="NCBI Taxonomy" id="155900"/>
    <lineage>
        <taxon>unclassified sequences</taxon>
        <taxon>environmental samples</taxon>
    </lineage>
</organism>
<accession>D8VN34</accession>
<evidence type="ECO:0000313" key="2">
    <source>
        <dbReference type="EMBL" id="ACY24819.1"/>
    </source>
</evidence>
<reference evidence="2" key="1">
    <citation type="submission" date="2009-09" db="EMBL/GenBank/DDBJ databases">
        <authorList>
            <person name="Beloqi A."/>
            <person name="Nechitaylo T.Y."/>
            <person name="Lopez-Cortes N."/>
            <person name="Vietes M."/>
            <person name="Polaina J."/>
            <person name="Strittmatter A."/>
            <person name="Reva O."/>
            <person name="Waliczek A."/>
            <person name="Golyshina O.V."/>
            <person name="Ferrer M."/>
            <person name="Golyshin P.N."/>
        </authorList>
    </citation>
    <scope>NUCLEOTIDE SEQUENCE</scope>
</reference>